<dbReference type="Proteomes" id="UP000006729">
    <property type="component" value="Chromosome 6"/>
</dbReference>
<organism evidence="1 2">
    <name type="scientific">Populus trichocarpa</name>
    <name type="common">Western balsam poplar</name>
    <name type="synonym">Populus balsamifera subsp. trichocarpa</name>
    <dbReference type="NCBI Taxonomy" id="3694"/>
    <lineage>
        <taxon>Eukaryota</taxon>
        <taxon>Viridiplantae</taxon>
        <taxon>Streptophyta</taxon>
        <taxon>Embryophyta</taxon>
        <taxon>Tracheophyta</taxon>
        <taxon>Spermatophyta</taxon>
        <taxon>Magnoliopsida</taxon>
        <taxon>eudicotyledons</taxon>
        <taxon>Gunneridae</taxon>
        <taxon>Pentapetalae</taxon>
        <taxon>rosids</taxon>
        <taxon>fabids</taxon>
        <taxon>Malpighiales</taxon>
        <taxon>Salicaceae</taxon>
        <taxon>Saliceae</taxon>
        <taxon>Populus</taxon>
    </lineage>
</organism>
<evidence type="ECO:0000313" key="1">
    <source>
        <dbReference type="EMBL" id="PNT30456.1"/>
    </source>
</evidence>
<sequence length="86" mass="9925">MIQLWKGGESHTINTHSVEDRSSFCPQEWLAREIMVPAARPKTKSVIKSGFEWSSTQQLWLNLNESSQQLCVEFLVHLIPNRPHLP</sequence>
<reference evidence="1 2" key="1">
    <citation type="journal article" date="2006" name="Science">
        <title>The genome of black cottonwood, Populus trichocarpa (Torr. &amp; Gray).</title>
        <authorList>
            <person name="Tuskan G.A."/>
            <person name="Difazio S."/>
            <person name="Jansson S."/>
            <person name="Bohlmann J."/>
            <person name="Grigoriev I."/>
            <person name="Hellsten U."/>
            <person name="Putnam N."/>
            <person name="Ralph S."/>
            <person name="Rombauts S."/>
            <person name="Salamov A."/>
            <person name="Schein J."/>
            <person name="Sterck L."/>
            <person name="Aerts A."/>
            <person name="Bhalerao R.R."/>
            <person name="Bhalerao R.P."/>
            <person name="Blaudez D."/>
            <person name="Boerjan W."/>
            <person name="Brun A."/>
            <person name="Brunner A."/>
            <person name="Busov V."/>
            <person name="Campbell M."/>
            <person name="Carlson J."/>
            <person name="Chalot M."/>
            <person name="Chapman J."/>
            <person name="Chen G.L."/>
            <person name="Cooper D."/>
            <person name="Coutinho P.M."/>
            <person name="Couturier J."/>
            <person name="Covert S."/>
            <person name="Cronk Q."/>
            <person name="Cunningham R."/>
            <person name="Davis J."/>
            <person name="Degroeve S."/>
            <person name="Dejardin A."/>
            <person name="Depamphilis C."/>
            <person name="Detter J."/>
            <person name="Dirks B."/>
            <person name="Dubchak I."/>
            <person name="Duplessis S."/>
            <person name="Ehlting J."/>
            <person name="Ellis B."/>
            <person name="Gendler K."/>
            <person name="Goodstein D."/>
            <person name="Gribskov M."/>
            <person name="Grimwood J."/>
            <person name="Groover A."/>
            <person name="Gunter L."/>
            <person name="Hamberger B."/>
            <person name="Heinze B."/>
            <person name="Helariutta Y."/>
            <person name="Henrissat B."/>
            <person name="Holligan D."/>
            <person name="Holt R."/>
            <person name="Huang W."/>
            <person name="Islam-Faridi N."/>
            <person name="Jones S."/>
            <person name="Jones-Rhoades M."/>
            <person name="Jorgensen R."/>
            <person name="Joshi C."/>
            <person name="Kangasjarvi J."/>
            <person name="Karlsson J."/>
            <person name="Kelleher C."/>
            <person name="Kirkpatrick R."/>
            <person name="Kirst M."/>
            <person name="Kohler A."/>
            <person name="Kalluri U."/>
            <person name="Larimer F."/>
            <person name="Leebens-Mack J."/>
            <person name="Leple J.C."/>
            <person name="Locascio P."/>
            <person name="Lou Y."/>
            <person name="Lucas S."/>
            <person name="Martin F."/>
            <person name="Montanini B."/>
            <person name="Napoli C."/>
            <person name="Nelson D.R."/>
            <person name="Nelson C."/>
            <person name="Nieminen K."/>
            <person name="Nilsson O."/>
            <person name="Pereda V."/>
            <person name="Peter G."/>
            <person name="Philippe R."/>
            <person name="Pilate G."/>
            <person name="Poliakov A."/>
            <person name="Razumovskaya J."/>
            <person name="Richardson P."/>
            <person name="Rinaldi C."/>
            <person name="Ritland K."/>
            <person name="Rouze P."/>
            <person name="Ryaboy D."/>
            <person name="Schmutz J."/>
            <person name="Schrader J."/>
            <person name="Segerman B."/>
            <person name="Shin H."/>
            <person name="Siddiqui A."/>
            <person name="Sterky F."/>
            <person name="Terry A."/>
            <person name="Tsai C.J."/>
            <person name="Uberbacher E."/>
            <person name="Unneberg P."/>
            <person name="Vahala J."/>
            <person name="Wall K."/>
            <person name="Wessler S."/>
            <person name="Yang G."/>
            <person name="Yin T."/>
            <person name="Douglas C."/>
            <person name="Marra M."/>
            <person name="Sandberg G."/>
            <person name="Van de Peer Y."/>
            <person name="Rokhsar D."/>
        </authorList>
    </citation>
    <scope>NUCLEOTIDE SEQUENCE [LARGE SCALE GENOMIC DNA]</scope>
    <source>
        <strain evidence="2">cv. Nisqually</strain>
    </source>
</reference>
<proteinExistence type="predicted"/>
<protein>
    <submittedName>
        <fullName evidence="1">Uncharacterized protein</fullName>
    </submittedName>
</protein>
<dbReference type="HOGENOM" id="CLU_2502153_0_0_1"/>
<keyword evidence="2" id="KW-1185">Reference proteome</keyword>
<dbReference type="InParanoid" id="U5G6E1"/>
<accession>U5G6E1</accession>
<dbReference type="AlphaFoldDB" id="U5G6E1"/>
<dbReference type="EMBL" id="CM009295">
    <property type="protein sequence ID" value="PNT30456.1"/>
    <property type="molecule type" value="Genomic_DNA"/>
</dbReference>
<gene>
    <name evidence="1" type="ORF">POPTR_006G082600</name>
</gene>
<name>U5G6E1_POPTR</name>
<evidence type="ECO:0000313" key="2">
    <source>
        <dbReference type="Proteomes" id="UP000006729"/>
    </source>
</evidence>